<organism evidence="1 2">
    <name type="scientific">Candidatus Vogelbacteria bacterium CG10_big_fil_rev_8_21_14_0_10_45_14</name>
    <dbReference type="NCBI Taxonomy" id="1975042"/>
    <lineage>
        <taxon>Bacteria</taxon>
        <taxon>Candidatus Vogeliibacteriota</taxon>
    </lineage>
</organism>
<dbReference type="EMBL" id="PCYL01000033">
    <property type="protein sequence ID" value="PIR46652.1"/>
    <property type="molecule type" value="Genomic_DNA"/>
</dbReference>
<protein>
    <recommendedName>
        <fullName evidence="3">HTH deoR-type domain-containing protein</fullName>
    </recommendedName>
</protein>
<gene>
    <name evidence="1" type="ORF">COV07_03220</name>
</gene>
<name>A0A2H0RJB3_9BACT</name>
<evidence type="ECO:0000313" key="2">
    <source>
        <dbReference type="Proteomes" id="UP000230833"/>
    </source>
</evidence>
<comment type="caution">
    <text evidence="1">The sequence shown here is derived from an EMBL/GenBank/DDBJ whole genome shotgun (WGS) entry which is preliminary data.</text>
</comment>
<dbReference type="Proteomes" id="UP000230833">
    <property type="component" value="Unassembled WGS sequence"/>
</dbReference>
<evidence type="ECO:0008006" key="3">
    <source>
        <dbReference type="Google" id="ProtNLM"/>
    </source>
</evidence>
<reference evidence="1 2" key="1">
    <citation type="submission" date="2017-09" db="EMBL/GenBank/DDBJ databases">
        <title>Depth-based differentiation of microbial function through sediment-hosted aquifers and enrichment of novel symbionts in the deep terrestrial subsurface.</title>
        <authorList>
            <person name="Probst A.J."/>
            <person name="Ladd B."/>
            <person name="Jarett J.K."/>
            <person name="Geller-Mcgrath D.E."/>
            <person name="Sieber C.M."/>
            <person name="Emerson J.B."/>
            <person name="Anantharaman K."/>
            <person name="Thomas B.C."/>
            <person name="Malmstrom R."/>
            <person name="Stieglmeier M."/>
            <person name="Klingl A."/>
            <person name="Woyke T."/>
            <person name="Ryan C.M."/>
            <person name="Banfield J.F."/>
        </authorList>
    </citation>
    <scope>NUCLEOTIDE SEQUENCE [LARGE SCALE GENOMIC DNA]</scope>
    <source>
        <strain evidence="1">CG10_big_fil_rev_8_21_14_0_10_45_14</strain>
    </source>
</reference>
<dbReference type="AlphaFoldDB" id="A0A2H0RJB3"/>
<proteinExistence type="predicted"/>
<sequence length="272" mass="30932">MATLKDIKDNYGLLEPREKALYLYLKAEKIASALHLLTDKADNNEPIRHEVRSTSIQLLSDIIQSCGNERGLRDEDKPSVVMLMDKLSSLLSIFHRLGKFSETSLQLVADEIDSLKNVFRDATDVRGLYECSLSPDFFNGEDKNFRVRGAVFQSENQPVNYKGHKGQDYKGQRKSIIRATKRDSKIIVADYGKSIPKVSRKSEEERREVIMRVLKQGETYSIKDILVVIPELGEKTIQRELAGLVASHRLTKLGDRRWSRYAVSLPARQHGG</sequence>
<accession>A0A2H0RJB3</accession>
<evidence type="ECO:0000313" key="1">
    <source>
        <dbReference type="EMBL" id="PIR46652.1"/>
    </source>
</evidence>